<reference evidence="2" key="1">
    <citation type="submission" date="2019-08" db="EMBL/GenBank/DDBJ databases">
        <authorList>
            <person name="Ashton P.M."/>
            <person name="Dallman T."/>
            <person name="Nair S."/>
            <person name="De Pinna E."/>
            <person name="Peters T."/>
            <person name="Grant K."/>
        </authorList>
    </citation>
    <scope>NUCLEOTIDE SEQUENCE</scope>
    <source>
        <strain evidence="2">405978</strain>
    </source>
</reference>
<sequence length="293" mass="33758">MKNKVINEAMVGFLENQGGVVSKDYNNGYVSYYDGNAKITPEVPDFKDPVLSKNDFDPKLLQRILDDLMNGKYTYDFDTKTWTYTDSKGVVGKDEASEITQSLNFLNAFKDTGVEQEFLKLWQGSQEQNYKNYTNLYEKWTQKKTAMDKIKTGEGYFASFKEELQKYQEALAQLDKENKNYEKIKESGLVSDETLRAIYEKLLEQKEALEKQFADLSGNEGFRYKLENEILNSQGFSIEGKDVDGKVYTGNFNFKGKLASLPEKPNISMSQINKGVKIQTNLLYCRLKFLKRL</sequence>
<comment type="caution">
    <text evidence="2">The sequence shown here is derived from an EMBL/GenBank/DDBJ whole genome shotgun (WGS) entry which is preliminary data.</text>
</comment>
<organism evidence="2">
    <name type="scientific">Campylobacter jejuni</name>
    <dbReference type="NCBI Taxonomy" id="197"/>
    <lineage>
        <taxon>Bacteria</taxon>
        <taxon>Pseudomonadati</taxon>
        <taxon>Campylobacterota</taxon>
        <taxon>Epsilonproteobacteria</taxon>
        <taxon>Campylobacterales</taxon>
        <taxon>Campylobacteraceae</taxon>
        <taxon>Campylobacter</taxon>
    </lineage>
</organism>
<proteinExistence type="predicted"/>
<evidence type="ECO:0000256" key="1">
    <source>
        <dbReference type="SAM" id="Coils"/>
    </source>
</evidence>
<name>A0A6F9LAE2_CAMJU</name>
<accession>A0A6F9LAE2</accession>
<dbReference type="EMBL" id="AANNON010000029">
    <property type="protein sequence ID" value="EDP6656780.1"/>
    <property type="molecule type" value="Genomic_DNA"/>
</dbReference>
<keyword evidence="1" id="KW-0175">Coiled coil</keyword>
<protein>
    <submittedName>
        <fullName evidence="2">Uncharacterized protein</fullName>
    </submittedName>
</protein>
<feature type="coiled-coil region" evidence="1">
    <location>
        <begin position="157"/>
        <end position="219"/>
    </location>
</feature>
<evidence type="ECO:0000313" key="2">
    <source>
        <dbReference type="EMBL" id="EDP6656780.1"/>
    </source>
</evidence>
<dbReference type="AlphaFoldDB" id="A0A6F9LAE2"/>
<gene>
    <name evidence="2" type="ORF">FVY41_08415</name>
</gene>